<proteinExistence type="predicted"/>
<reference evidence="2" key="1">
    <citation type="journal article" date="2022" name="Mol. Ecol. Resour.">
        <title>The genomes of chicory, endive, great burdock and yacon provide insights into Asteraceae palaeo-polyploidization history and plant inulin production.</title>
        <authorList>
            <person name="Fan W."/>
            <person name="Wang S."/>
            <person name="Wang H."/>
            <person name="Wang A."/>
            <person name="Jiang F."/>
            <person name="Liu H."/>
            <person name="Zhao H."/>
            <person name="Xu D."/>
            <person name="Zhang Y."/>
        </authorList>
    </citation>
    <scope>NUCLEOTIDE SEQUENCE [LARGE SCALE GENOMIC DNA]</scope>
    <source>
        <strain evidence="2">cv. Yunnan</strain>
    </source>
</reference>
<reference evidence="1 2" key="2">
    <citation type="journal article" date="2022" name="Mol. Ecol. Resour.">
        <title>The genomes of chicory, endive, great burdock and yacon provide insights into Asteraceae paleo-polyploidization history and plant inulin production.</title>
        <authorList>
            <person name="Fan W."/>
            <person name="Wang S."/>
            <person name="Wang H."/>
            <person name="Wang A."/>
            <person name="Jiang F."/>
            <person name="Liu H."/>
            <person name="Zhao H."/>
            <person name="Xu D."/>
            <person name="Zhang Y."/>
        </authorList>
    </citation>
    <scope>NUCLEOTIDE SEQUENCE [LARGE SCALE GENOMIC DNA]</scope>
    <source>
        <strain evidence="2">cv. Yunnan</strain>
        <tissue evidence="1">Leaves</tissue>
    </source>
</reference>
<accession>A0ACB9AUV9</accession>
<dbReference type="Proteomes" id="UP001056120">
    <property type="component" value="Linkage Group LG24"/>
</dbReference>
<organism evidence="1 2">
    <name type="scientific">Smallanthus sonchifolius</name>
    <dbReference type="NCBI Taxonomy" id="185202"/>
    <lineage>
        <taxon>Eukaryota</taxon>
        <taxon>Viridiplantae</taxon>
        <taxon>Streptophyta</taxon>
        <taxon>Embryophyta</taxon>
        <taxon>Tracheophyta</taxon>
        <taxon>Spermatophyta</taxon>
        <taxon>Magnoliopsida</taxon>
        <taxon>eudicotyledons</taxon>
        <taxon>Gunneridae</taxon>
        <taxon>Pentapetalae</taxon>
        <taxon>asterids</taxon>
        <taxon>campanulids</taxon>
        <taxon>Asterales</taxon>
        <taxon>Asteraceae</taxon>
        <taxon>Asteroideae</taxon>
        <taxon>Heliantheae alliance</taxon>
        <taxon>Millerieae</taxon>
        <taxon>Smallanthus</taxon>
    </lineage>
</organism>
<protein>
    <submittedName>
        <fullName evidence="1">Uncharacterized protein</fullName>
    </submittedName>
</protein>
<comment type="caution">
    <text evidence="1">The sequence shown here is derived from an EMBL/GenBank/DDBJ whole genome shotgun (WGS) entry which is preliminary data.</text>
</comment>
<evidence type="ECO:0000313" key="2">
    <source>
        <dbReference type="Proteomes" id="UP001056120"/>
    </source>
</evidence>
<keyword evidence="2" id="KW-1185">Reference proteome</keyword>
<dbReference type="EMBL" id="CM042041">
    <property type="protein sequence ID" value="KAI3713942.1"/>
    <property type="molecule type" value="Genomic_DNA"/>
</dbReference>
<name>A0ACB9AUV9_9ASTR</name>
<sequence length="1362" mass="153081">MYSSRGNNAYGQQQQPKSQPYSGQSAFGQSGPDGASQLSRGSRHSALLGSHPSAGAHYGGQYTSVYGSTAHNSALQPPPTSVKGAGSSVLEGRSGYGSTRQDSPKYASGDYPLASQKYAKGESMFSDDRLPYAERTSTYSGRDLQSDSTVRFADSIAFGHKHKTDIYDRLDAAAALRQELLQAQSLQSASVDGSSRQADYLAARSAAVRHVGQEILPYGGRFDADLHSLSMISGTQHAPSILGAAPRREVEDLMYAHGSANPGYGVSLPPGRAYVSGKSLHGTSLESDYPGSILAHAGYARLDDRKDDVAYAREIERREEDHRREILRERERDRERERQRERERERSRERDRERERRREREKILERREKEREREIRRDRTPSRISKDRGRSTSTKPVKSSRRESPRRHSPVKEKRREYVCKVSSSNLVDSQRDYLSMDKRYTRLYVSPECSKVVVNWSREDLNIPFNTPVCFEYDFVQEENPSEHEAASTKTLTNNHVKPESGTIRWNAKLLLMSGLSHNAWEELSSERTYEDRIPHLCNMLRFAFLKDGNSFMAIGGSWDTVDGSDPSVDKSVLVQTALRYAKELTGLDLKNCRKWNPFLEIHYDRIGKDGLFSHKEITVLYIPDLSDCLPSIDAWRDQWLAHKKAIAERERLHALKREKLREKKEVSKDKETEKKKYLDKIEKKKEAGSASKVNGKEKAGTKVKPKEAGKEGDKTLTEKKDGDKAITEKKDGDKAVTEKKDGGKAVTEKKDGDKTVTGKRDGGKVVTEKKDGDKTIIGKKDGDKVVTEKKDGDKTVTEKKDEGEAVDEGNISGKKNQTGSAAGSGKKKIIRKKVIKKKVVPEKDENAPKQNVSNTEVIGEGAETSGTPSTIKTSTKKKAIKKTPVVKTVKQEDEVKEPEGSEDKIKSEDVVGASEKTIVKKKIIKKVTKKKVAINKNKMVKENEAGSTVGEQNASEVKLENSESASVAVQQNVGGSNETVNKSEKIQVKEEKKAKVEGGSENKEKLNDGKEKKDKDVKSETRGKEVKDKKKAEEPPRHPGFILQTKGSKNLKLRSLSLSLDSLLDYTDKDIEESTFELSVFAETFYEMLQFQMGSRILTFLQKLRIKFVSKRNQKKRQREEASDKKAKEKTSSDKKSSPKRQKTDVTIQSTPVKTETLHESGPVDEKTGKDENMVIDDNVENMKAEDESVKDEDSEEEPEEEPEEDPEEDENMADAENEEKAEADKVGMDVKSENVDEKVKGEQEENVKTPVNLEKKENQKVDTKKKETKVTIDKKLLQAFRFFDRNRVGYIRVEDLRLMLHALGNCMSHRDVKELVQSALLESNTGRDDRVLYRKLELVPCSLLAVHIQCSGSSSHLFE</sequence>
<gene>
    <name evidence="1" type="ORF">L1987_72530</name>
</gene>
<evidence type="ECO:0000313" key="1">
    <source>
        <dbReference type="EMBL" id="KAI3713942.1"/>
    </source>
</evidence>